<protein>
    <recommendedName>
        <fullName evidence="5">DUF3558 domain-containing protein</fullName>
    </recommendedName>
</protein>
<keyword evidence="2" id="KW-0472">Membrane</keyword>
<feature type="compositionally biased region" description="Basic and acidic residues" evidence="1">
    <location>
        <begin position="19"/>
        <end position="28"/>
    </location>
</feature>
<feature type="region of interest" description="Disordered" evidence="1">
    <location>
        <begin position="1"/>
        <end position="79"/>
    </location>
</feature>
<gene>
    <name evidence="3" type="ORF">IW256_000591</name>
</gene>
<comment type="caution">
    <text evidence="3">The sequence shown here is derived from an EMBL/GenBank/DDBJ whole genome shotgun (WGS) entry which is preliminary data.</text>
</comment>
<keyword evidence="4" id="KW-1185">Reference proteome</keyword>
<dbReference type="Proteomes" id="UP000614047">
    <property type="component" value="Unassembled WGS sequence"/>
</dbReference>
<evidence type="ECO:0008006" key="5">
    <source>
        <dbReference type="Google" id="ProtNLM"/>
    </source>
</evidence>
<proteinExistence type="predicted"/>
<evidence type="ECO:0000313" key="4">
    <source>
        <dbReference type="Proteomes" id="UP000614047"/>
    </source>
</evidence>
<name>A0A931GGM1_9ACTN</name>
<evidence type="ECO:0000256" key="2">
    <source>
        <dbReference type="SAM" id="Phobius"/>
    </source>
</evidence>
<evidence type="ECO:0000313" key="3">
    <source>
        <dbReference type="EMBL" id="MBG6086478.1"/>
    </source>
</evidence>
<organism evidence="3 4">
    <name type="scientific">Actinomadura viridis</name>
    <dbReference type="NCBI Taxonomy" id="58110"/>
    <lineage>
        <taxon>Bacteria</taxon>
        <taxon>Bacillati</taxon>
        <taxon>Actinomycetota</taxon>
        <taxon>Actinomycetes</taxon>
        <taxon>Streptosporangiales</taxon>
        <taxon>Thermomonosporaceae</taxon>
        <taxon>Actinomadura</taxon>
    </lineage>
</organism>
<sequence length="306" mass="31281">MSGDHRGDYGYGPSTSGEYDPRSGEHRTVSGGYAIPGNEYGTHGAPGGSRRGRRSSSRRSSGGGGHRSGTGSHRIVRERKPARRLATVLVGAAAGVGACALAAFLILNGVGAGERKDAGQVVGSGAAESSPMSKSERTIVPDSCELLDEGVAGKLAPGANRTHADNYQSSDQQNQCVWGAYTGDRKRQLTVELRAVEAAQGRSATDVARATFTSERGADESGKALLAGQELTDKTPLDGVGDEGYVVYSVDDGQGSGEAIANVRAGNVLVTIHYSGGNKGEPLASSDAMNGATEAAKSILEGLSAS</sequence>
<keyword evidence="2" id="KW-1133">Transmembrane helix</keyword>
<evidence type="ECO:0000256" key="1">
    <source>
        <dbReference type="SAM" id="MobiDB-lite"/>
    </source>
</evidence>
<dbReference type="EMBL" id="JADOUA010000001">
    <property type="protein sequence ID" value="MBG6086478.1"/>
    <property type="molecule type" value="Genomic_DNA"/>
</dbReference>
<reference evidence="3" key="1">
    <citation type="submission" date="2020-11" db="EMBL/GenBank/DDBJ databases">
        <title>Sequencing the genomes of 1000 actinobacteria strains.</title>
        <authorList>
            <person name="Klenk H.-P."/>
        </authorList>
    </citation>
    <scope>NUCLEOTIDE SEQUENCE</scope>
    <source>
        <strain evidence="3">DSM 43175</strain>
    </source>
</reference>
<keyword evidence="2" id="KW-0812">Transmembrane</keyword>
<dbReference type="AlphaFoldDB" id="A0A931GGM1"/>
<dbReference type="RefSeq" id="WP_197009475.1">
    <property type="nucleotide sequence ID" value="NZ_BAABES010000013.1"/>
</dbReference>
<accession>A0A931GGM1</accession>
<feature type="transmembrane region" description="Helical" evidence="2">
    <location>
        <begin position="85"/>
        <end position="107"/>
    </location>
</feature>